<evidence type="ECO:0000313" key="2">
    <source>
        <dbReference type="Proteomes" id="UP001183390"/>
    </source>
</evidence>
<protein>
    <submittedName>
        <fullName evidence="1">Uncharacterized protein</fullName>
    </submittedName>
</protein>
<reference evidence="2" key="1">
    <citation type="submission" date="2023-07" db="EMBL/GenBank/DDBJ databases">
        <title>30 novel species of actinomycetes from the DSMZ collection.</title>
        <authorList>
            <person name="Nouioui I."/>
        </authorList>
    </citation>
    <scope>NUCLEOTIDE SEQUENCE [LARGE SCALE GENOMIC DNA]</scope>
    <source>
        <strain evidence="2">DSM 44743</strain>
    </source>
</reference>
<keyword evidence="2" id="KW-1185">Reference proteome</keyword>
<gene>
    <name evidence="1" type="ORF">RM479_19170</name>
</gene>
<dbReference type="EMBL" id="JAVREP010000013">
    <property type="protein sequence ID" value="MDT0330542.1"/>
    <property type="molecule type" value="Genomic_DNA"/>
</dbReference>
<dbReference type="RefSeq" id="WP_311513088.1">
    <property type="nucleotide sequence ID" value="NZ_JAVREP010000013.1"/>
</dbReference>
<sequence length="168" mass="18466">MTPAPGDAAARGPTREGREDVLTAHDRAGIDAWARAMGTTVRQVDEDWESITYEAESTGPDGVRLRCRYRYRIPPVAAMRRLARTHVVGMVHEVDGARCHHVRRVIPMGTTDSELRHNAVLIASALIDLQRHGRCGAGVATLVPYMVVPALEWEVRPTDGDAPRTPKA</sequence>
<organism evidence="1 2">
    <name type="scientific">Nocardiopsis lambiniae</name>
    <dbReference type="NCBI Taxonomy" id="3075539"/>
    <lineage>
        <taxon>Bacteria</taxon>
        <taxon>Bacillati</taxon>
        <taxon>Actinomycetota</taxon>
        <taxon>Actinomycetes</taxon>
        <taxon>Streptosporangiales</taxon>
        <taxon>Nocardiopsidaceae</taxon>
        <taxon>Nocardiopsis</taxon>
    </lineage>
</organism>
<evidence type="ECO:0000313" key="1">
    <source>
        <dbReference type="EMBL" id="MDT0330542.1"/>
    </source>
</evidence>
<name>A0ABU2MCY0_9ACTN</name>
<accession>A0ABU2MCY0</accession>
<proteinExistence type="predicted"/>
<dbReference type="Proteomes" id="UP001183390">
    <property type="component" value="Unassembled WGS sequence"/>
</dbReference>
<comment type="caution">
    <text evidence="1">The sequence shown here is derived from an EMBL/GenBank/DDBJ whole genome shotgun (WGS) entry which is preliminary data.</text>
</comment>